<dbReference type="GO" id="GO:0009245">
    <property type="term" value="P:lipid A biosynthetic process"/>
    <property type="evidence" value="ECO:0007669"/>
    <property type="project" value="UniProtKB-UniRule"/>
</dbReference>
<sequence length="382" mass="41008">MKLFLLAGEASGDKLGAALMAAMKDLAPGVEFAGIGGPEMEAEGLTSLFPMQELSVMGIAEVLPKYRALKRRIAETAQAVSAFAPDALITIDSPDFCLRVAHLVKEANPAQKTVHYVAPSVWAWRPKRATKMAKVIDHVLALLPFEPPYMTAAGMSCDFVGHPVVAEPRATEAEAAEFRETFMIGPDQPLALCLPGSRAGEVKRLGPRFDEALMRLRDREPGLRVVVPTVKGVAKLVRDMTARWPVAPIVVEATADKRAAFAAADLALAASGTVSLELAASRTPMVIGYDANFLSWHIISRLLRVDTVTLVNLVSETRAVPEFLGPACKPGAMSGALLELLENPTKRKAQLDAMERTMQRLGAGGEPPGLRAARSVLAFLNR</sequence>
<evidence type="ECO:0000256" key="2">
    <source>
        <dbReference type="ARBA" id="ARBA00007868"/>
    </source>
</evidence>
<evidence type="ECO:0000256" key="6">
    <source>
        <dbReference type="ARBA" id="ARBA00022556"/>
    </source>
</evidence>
<evidence type="ECO:0000256" key="4">
    <source>
        <dbReference type="ARBA" id="ARBA00020902"/>
    </source>
</evidence>
<reference evidence="13" key="1">
    <citation type="submission" date="2017-01" db="EMBL/GenBank/DDBJ databases">
        <authorList>
            <person name="Varghese N."/>
            <person name="Submissions S."/>
        </authorList>
    </citation>
    <scope>NUCLEOTIDE SEQUENCE [LARGE SCALE GENOMIC DNA]</scope>
    <source>
        <strain evidence="13">DSM 19945</strain>
    </source>
</reference>
<dbReference type="STRING" id="453582.SAMN05421580_10589"/>
<keyword evidence="8" id="KW-0808">Transferase</keyword>
<dbReference type="PANTHER" id="PTHR30372:SF4">
    <property type="entry name" value="LIPID-A-DISACCHARIDE SYNTHASE, MITOCHONDRIAL-RELATED"/>
    <property type="match status" value="1"/>
</dbReference>
<gene>
    <name evidence="12" type="ORF">SAMN05421580_10589</name>
</gene>
<dbReference type="GO" id="GO:0008915">
    <property type="term" value="F:lipid-A-disaccharide synthase activity"/>
    <property type="evidence" value="ECO:0007669"/>
    <property type="project" value="UniProtKB-UniRule"/>
</dbReference>
<keyword evidence="5" id="KW-0444">Lipid biosynthesis</keyword>
<comment type="similarity">
    <text evidence="2">Belongs to the LpxB family.</text>
</comment>
<dbReference type="RefSeq" id="WP_076484795.1">
    <property type="nucleotide sequence ID" value="NZ_FTOG01000005.1"/>
</dbReference>
<dbReference type="SUPFAM" id="SSF53756">
    <property type="entry name" value="UDP-Glycosyltransferase/glycogen phosphorylase"/>
    <property type="match status" value="1"/>
</dbReference>
<dbReference type="NCBIfam" id="TIGR00215">
    <property type="entry name" value="lpxB"/>
    <property type="match status" value="1"/>
</dbReference>
<proteinExistence type="inferred from homology"/>
<evidence type="ECO:0000256" key="9">
    <source>
        <dbReference type="ARBA" id="ARBA00023098"/>
    </source>
</evidence>
<evidence type="ECO:0000256" key="1">
    <source>
        <dbReference type="ARBA" id="ARBA00002056"/>
    </source>
</evidence>
<dbReference type="EC" id="2.4.1.182" evidence="3 11"/>
<evidence type="ECO:0000256" key="8">
    <source>
        <dbReference type="ARBA" id="ARBA00022679"/>
    </source>
</evidence>
<keyword evidence="9" id="KW-0443">Lipid metabolism</keyword>
<evidence type="ECO:0000256" key="10">
    <source>
        <dbReference type="ARBA" id="ARBA00048975"/>
    </source>
</evidence>
<dbReference type="OrthoDB" id="9801642at2"/>
<dbReference type="EMBL" id="FTOG01000005">
    <property type="protein sequence ID" value="SIS80641.1"/>
    <property type="molecule type" value="Genomic_DNA"/>
</dbReference>
<evidence type="ECO:0000256" key="11">
    <source>
        <dbReference type="NCBIfam" id="TIGR00215"/>
    </source>
</evidence>
<evidence type="ECO:0000313" key="12">
    <source>
        <dbReference type="EMBL" id="SIS80641.1"/>
    </source>
</evidence>
<dbReference type="InterPro" id="IPR003835">
    <property type="entry name" value="Glyco_trans_19"/>
</dbReference>
<evidence type="ECO:0000256" key="7">
    <source>
        <dbReference type="ARBA" id="ARBA00022676"/>
    </source>
</evidence>
<organism evidence="12 13">
    <name type="scientific">Rhodobacter aestuarii</name>
    <dbReference type="NCBI Taxonomy" id="453582"/>
    <lineage>
        <taxon>Bacteria</taxon>
        <taxon>Pseudomonadati</taxon>
        <taxon>Pseudomonadota</taxon>
        <taxon>Alphaproteobacteria</taxon>
        <taxon>Rhodobacterales</taxon>
        <taxon>Rhodobacter group</taxon>
        <taxon>Rhodobacter</taxon>
    </lineage>
</organism>
<dbReference type="GO" id="GO:0016020">
    <property type="term" value="C:membrane"/>
    <property type="evidence" value="ECO:0007669"/>
    <property type="project" value="GOC"/>
</dbReference>
<comment type="catalytic activity">
    <reaction evidence="10">
        <text>a lipid X + a UDP-2-N,3-O-bis[(3R)-3-hydroxyacyl]-alpha-D-glucosamine = a lipid A disaccharide + UDP + H(+)</text>
        <dbReference type="Rhea" id="RHEA:67828"/>
        <dbReference type="ChEBI" id="CHEBI:15378"/>
        <dbReference type="ChEBI" id="CHEBI:58223"/>
        <dbReference type="ChEBI" id="CHEBI:137748"/>
        <dbReference type="ChEBI" id="CHEBI:176338"/>
        <dbReference type="ChEBI" id="CHEBI:176343"/>
        <dbReference type="EC" id="2.4.1.182"/>
    </reaction>
</comment>
<dbReference type="AlphaFoldDB" id="A0A1N7M3X0"/>
<accession>A0A1N7M3X0</accession>
<dbReference type="Pfam" id="PF02684">
    <property type="entry name" value="LpxB"/>
    <property type="match status" value="1"/>
</dbReference>
<evidence type="ECO:0000313" key="13">
    <source>
        <dbReference type="Proteomes" id="UP000186221"/>
    </source>
</evidence>
<name>A0A1N7M3X0_9RHOB</name>
<keyword evidence="7" id="KW-0328">Glycosyltransferase</keyword>
<keyword evidence="13" id="KW-1185">Reference proteome</keyword>
<dbReference type="Proteomes" id="UP000186221">
    <property type="component" value="Unassembled WGS sequence"/>
</dbReference>
<protein>
    <recommendedName>
        <fullName evidence="4 11">Lipid-A-disaccharide synthase</fullName>
        <ecNumber evidence="3 11">2.4.1.182</ecNumber>
    </recommendedName>
</protein>
<comment type="function">
    <text evidence="1">Condensation of UDP-2,3-diacylglucosamine and 2,3-diacylglucosamine-1-phosphate to form lipid A disaccharide, a precursor of lipid A, a phosphorylated glycolipid that anchors the lipopolysaccharide to the outer membrane of the cell.</text>
</comment>
<evidence type="ECO:0000256" key="5">
    <source>
        <dbReference type="ARBA" id="ARBA00022516"/>
    </source>
</evidence>
<dbReference type="PANTHER" id="PTHR30372">
    <property type="entry name" value="LIPID-A-DISACCHARIDE SYNTHASE"/>
    <property type="match status" value="1"/>
</dbReference>
<keyword evidence="6" id="KW-0441">Lipid A biosynthesis</keyword>
<evidence type="ECO:0000256" key="3">
    <source>
        <dbReference type="ARBA" id="ARBA00012687"/>
    </source>
</evidence>
<dbReference type="GO" id="GO:0005543">
    <property type="term" value="F:phospholipid binding"/>
    <property type="evidence" value="ECO:0007669"/>
    <property type="project" value="TreeGrafter"/>
</dbReference>